<evidence type="ECO:0000256" key="2">
    <source>
        <dbReference type="SAM" id="Coils"/>
    </source>
</evidence>
<dbReference type="Gene3D" id="1.20.1600.10">
    <property type="entry name" value="Outer membrane efflux proteins (OEP)"/>
    <property type="match status" value="1"/>
</dbReference>
<feature type="chain" id="PRO_5019552505" evidence="3">
    <location>
        <begin position="21"/>
        <end position="406"/>
    </location>
</feature>
<feature type="coiled-coil region" evidence="2">
    <location>
        <begin position="182"/>
        <end position="209"/>
    </location>
</feature>
<evidence type="ECO:0000313" key="4">
    <source>
        <dbReference type="EMBL" id="VFJ94146.1"/>
    </source>
</evidence>
<dbReference type="PANTHER" id="PTHR30203:SF30">
    <property type="entry name" value="OUTER MEMBRANE PROTEIN-RELATED"/>
    <property type="match status" value="1"/>
</dbReference>
<accession>A0A450UNN9</accession>
<dbReference type="AlphaFoldDB" id="A0A450UNN9"/>
<reference evidence="4" key="1">
    <citation type="submission" date="2019-02" db="EMBL/GenBank/DDBJ databases">
        <authorList>
            <person name="Gruber-Vodicka R. H."/>
            <person name="Seah K. B. B."/>
        </authorList>
    </citation>
    <scope>NUCLEOTIDE SEQUENCE</scope>
    <source>
        <strain evidence="4">BECK_M6</strain>
    </source>
</reference>
<evidence type="ECO:0000256" key="1">
    <source>
        <dbReference type="ARBA" id="ARBA00007613"/>
    </source>
</evidence>
<evidence type="ECO:0000256" key="3">
    <source>
        <dbReference type="SAM" id="SignalP"/>
    </source>
</evidence>
<keyword evidence="3" id="KW-0732">Signal</keyword>
<sequence>MVIRRPLVLASLLAASLGSAQGKAEILQDYLERLARHPQVAQILEERKRFEELSDSEMGLPDPQIIIGVDNVPTENPTFDRFLPTSKVLGFRQQIPNYGLRKAKAKKQQRLSQHQRLMADYTLQRLKAILIGQLAELDKVKTLERLIGKQLKIYGALEEDLEGQLEAGKPLYGRFSEVDVERTRVVQRLNDLEAERVAIEEELIRLVGEVPEVPLPFVPEISWDRETQTLYPVRIAAEGVRVASRNVDVADASFGPNYGIQALYKQRESDGNFPGDDWFSIQATISIPLWYGWNQEPKLRAAKAGKRKAEFAYEDTRREWMKRMATLKAKRDITRSNIALLRERKTALEEMVKAAERNYESGNAPLETVLDAQLDELGIASQLATQHSRHIRLSAQFNSHIVGNQR</sequence>
<keyword evidence="2" id="KW-0175">Coiled coil</keyword>
<dbReference type="EMBL" id="CAADFH010000037">
    <property type="protein sequence ID" value="VFJ94146.1"/>
    <property type="molecule type" value="Genomic_DNA"/>
</dbReference>
<dbReference type="SUPFAM" id="SSF56954">
    <property type="entry name" value="Outer membrane efflux proteins (OEP)"/>
    <property type="match status" value="1"/>
</dbReference>
<comment type="similarity">
    <text evidence="1">Belongs to the outer membrane factor (OMF) (TC 1.B.17) family.</text>
</comment>
<dbReference type="GO" id="GO:0015562">
    <property type="term" value="F:efflux transmembrane transporter activity"/>
    <property type="evidence" value="ECO:0007669"/>
    <property type="project" value="InterPro"/>
</dbReference>
<name>A0A450UNN9_9GAMM</name>
<dbReference type="Pfam" id="PF02321">
    <property type="entry name" value="OEP"/>
    <property type="match status" value="1"/>
</dbReference>
<protein>
    <submittedName>
        <fullName evidence="4">Outer membrane efflux protein</fullName>
    </submittedName>
</protein>
<feature type="signal peptide" evidence="3">
    <location>
        <begin position="1"/>
        <end position="20"/>
    </location>
</feature>
<dbReference type="InterPro" id="IPR003423">
    <property type="entry name" value="OMP_efflux"/>
</dbReference>
<organism evidence="4">
    <name type="scientific">Candidatus Kentrum sp. LFY</name>
    <dbReference type="NCBI Taxonomy" id="2126342"/>
    <lineage>
        <taxon>Bacteria</taxon>
        <taxon>Pseudomonadati</taxon>
        <taxon>Pseudomonadota</taxon>
        <taxon>Gammaproteobacteria</taxon>
        <taxon>Candidatus Kentrum</taxon>
    </lineage>
</organism>
<gene>
    <name evidence="4" type="ORF">BECKLFY1418A_GA0070994_103718</name>
</gene>
<dbReference type="PANTHER" id="PTHR30203">
    <property type="entry name" value="OUTER MEMBRANE CATION EFFLUX PROTEIN"/>
    <property type="match status" value="1"/>
</dbReference>
<dbReference type="InterPro" id="IPR010131">
    <property type="entry name" value="MdtP/NodT-like"/>
</dbReference>
<proteinExistence type="inferred from homology"/>